<dbReference type="InterPro" id="IPR001584">
    <property type="entry name" value="Integrase_cat-core"/>
</dbReference>
<dbReference type="GeneID" id="41588254"/>
<reference evidence="3" key="2">
    <citation type="submission" date="2016-06" db="EMBL/GenBank/DDBJ databases">
        <authorList>
            <person name="Olsen C.W."/>
            <person name="Carey S."/>
            <person name="Hinshaw L."/>
            <person name="Karasin A.I."/>
        </authorList>
    </citation>
    <scope>NUCLEOTIDE SEQUENCE [LARGE SCALE GENOMIC DNA]</scope>
    <source>
        <strain evidence="3">PM4</strain>
    </source>
</reference>
<dbReference type="Proteomes" id="UP000195607">
    <property type="component" value="Chromosome I"/>
</dbReference>
<dbReference type="InterPro" id="IPR025948">
    <property type="entry name" value="HTH-like_dom"/>
</dbReference>
<dbReference type="InterPro" id="IPR048020">
    <property type="entry name" value="Transpos_IS3"/>
</dbReference>
<keyword evidence="4" id="KW-1185">Reference proteome</keyword>
<dbReference type="Pfam" id="PF13276">
    <property type="entry name" value="HTH_21"/>
    <property type="match status" value="1"/>
</dbReference>
<dbReference type="PANTHER" id="PTHR46889:SF4">
    <property type="entry name" value="TRANSPOSASE INSO FOR INSERTION SEQUENCE ELEMENT IS911B-RELATED"/>
    <property type="match status" value="1"/>
</dbReference>
<dbReference type="EMBL" id="LT671858">
    <property type="protein sequence ID" value="SIM60589.1"/>
    <property type="molecule type" value="Genomic_DNA"/>
</dbReference>
<evidence type="ECO:0000313" key="4">
    <source>
        <dbReference type="Proteomes" id="UP000187822"/>
    </source>
</evidence>
<evidence type="ECO:0000313" key="2">
    <source>
        <dbReference type="EMBL" id="SIM60589.1"/>
    </source>
</evidence>
<reference evidence="2 5" key="1">
    <citation type="submission" date="2016-04" db="EMBL/GenBank/DDBJ databases">
        <authorList>
            <person name="Evans L.H."/>
            <person name="Alamgir A."/>
            <person name="Owens N."/>
            <person name="Weber N.D."/>
            <person name="Virtaneva K."/>
            <person name="Barbian K."/>
            <person name="Babar A."/>
            <person name="Rosenke K."/>
        </authorList>
    </citation>
    <scope>NUCLEOTIDE SEQUENCE [LARGE SCALE GENOMIC DNA]</scope>
    <source>
        <strain evidence="2">S5</strain>
        <strain evidence="5">S5(T) (JCM 30642 \VKM B-2941)</strain>
    </source>
</reference>
<dbReference type="GO" id="GO:0003676">
    <property type="term" value="F:nucleic acid binding"/>
    <property type="evidence" value="ECO:0007669"/>
    <property type="project" value="InterPro"/>
</dbReference>
<evidence type="ECO:0000313" key="3">
    <source>
        <dbReference type="EMBL" id="SJK84831.1"/>
    </source>
</evidence>
<sequence>MAIEILRKEIPVARISRAMHIQRSSNYYRKTEGSGKRKSRISENMEAEIIRLSADRTTYGYRRIWALLRNSGIHVNIKTVRWIMRRNSLALPYAKHRNRTRRKDLTKPENINILWETDIHYVSTVHDGMVYLMSIKDCYSKKWISYEFSKTCTAKNCIKAAEKAYADRFPNGGMHNIILRTDNGPRYISREFRESMKLLGIRSEYIQKHTPEDNGDIESFHNSLKTDYIWVNDLKTIQDAENLMEYAFNDYNSVRPHSSIEYLPPD</sequence>
<dbReference type="InterPro" id="IPR012337">
    <property type="entry name" value="RNaseH-like_sf"/>
</dbReference>
<accession>A0A1N5UKA9</accession>
<dbReference type="PROSITE" id="PS50994">
    <property type="entry name" value="INTEGRASE"/>
    <property type="match status" value="1"/>
</dbReference>
<evidence type="ECO:0000313" key="5">
    <source>
        <dbReference type="Proteomes" id="UP000195607"/>
    </source>
</evidence>
<dbReference type="PANTHER" id="PTHR46889">
    <property type="entry name" value="TRANSPOSASE INSF FOR INSERTION SEQUENCE IS3B-RELATED"/>
    <property type="match status" value="1"/>
</dbReference>
<gene>
    <name evidence="3" type="ORF">CPM_0999</name>
    <name evidence="2" type="ORF">CSP5_0985</name>
</gene>
<name>A0A1N5UKA9_9ARCH</name>
<dbReference type="Gene3D" id="3.30.420.10">
    <property type="entry name" value="Ribonuclease H-like superfamily/Ribonuclease H"/>
    <property type="match status" value="1"/>
</dbReference>
<dbReference type="Proteomes" id="UP000187822">
    <property type="component" value="Chromosome I"/>
</dbReference>
<evidence type="ECO:0000259" key="1">
    <source>
        <dbReference type="PROSITE" id="PS50994"/>
    </source>
</evidence>
<dbReference type="SUPFAM" id="SSF53098">
    <property type="entry name" value="Ribonuclease H-like"/>
    <property type="match status" value="1"/>
</dbReference>
<feature type="domain" description="Integrase catalytic" evidence="1">
    <location>
        <begin position="104"/>
        <end position="266"/>
    </location>
</feature>
<dbReference type="RefSeq" id="WP_241810738.1">
    <property type="nucleotide sequence ID" value="NZ_LT671858.1"/>
</dbReference>
<dbReference type="EMBL" id="LT719092">
    <property type="protein sequence ID" value="SJK84831.1"/>
    <property type="molecule type" value="Genomic_DNA"/>
</dbReference>
<dbReference type="GO" id="GO:0015074">
    <property type="term" value="P:DNA integration"/>
    <property type="evidence" value="ECO:0007669"/>
    <property type="project" value="InterPro"/>
</dbReference>
<dbReference type="InterPro" id="IPR050900">
    <property type="entry name" value="Transposase_IS3/IS150/IS904"/>
</dbReference>
<protein>
    <submittedName>
        <fullName evidence="2">IS3 family transposase OrfB</fullName>
    </submittedName>
</protein>
<dbReference type="KEGG" id="cdiv:CPM_0999"/>
<dbReference type="NCBIfam" id="NF033516">
    <property type="entry name" value="transpos_IS3"/>
    <property type="match status" value="1"/>
</dbReference>
<dbReference type="InterPro" id="IPR036397">
    <property type="entry name" value="RNaseH_sf"/>
</dbReference>
<reference evidence="4" key="3">
    <citation type="submission" date="2016-06" db="EMBL/GenBank/DDBJ databases">
        <authorList>
            <person name="Toshchakov V.S."/>
        </authorList>
    </citation>
    <scope>NUCLEOTIDE SEQUENCE [LARGE SCALE GENOMIC DNA]</scope>
    <source>
        <strain>PM4 (JCM 30641</strain>
        <strain evidence="4">\VKM B-2940)</strain>
    </source>
</reference>
<proteinExistence type="predicted"/>
<dbReference type="AlphaFoldDB" id="A0A1N5UKA9"/>
<organism evidence="2 5">
    <name type="scientific">Cuniculiplasma divulgatum</name>
    <dbReference type="NCBI Taxonomy" id="1673428"/>
    <lineage>
        <taxon>Archaea</taxon>
        <taxon>Methanobacteriati</taxon>
        <taxon>Thermoplasmatota</taxon>
        <taxon>Thermoplasmata</taxon>
        <taxon>Thermoplasmatales</taxon>
        <taxon>Cuniculiplasmataceae</taxon>
        <taxon>Cuniculiplasma</taxon>
    </lineage>
</organism>
<dbReference type="Pfam" id="PF13683">
    <property type="entry name" value="rve_3"/>
    <property type="match status" value="1"/>
</dbReference>